<sequence length="415" mass="45879">MKNVMNQERPSVKTKEVITVNTSLDLDTFSKLLPFLRCYFVNSPVNEENKLNVEDQASWQSNQNLTKTTPKPSNADRMLGHMTTITKTPNKTRLNETTDPTYSSDANAPNKTRLKETTDPTYSSDVNAPNKTRLKETTDPTYSSDANAPNKTRLKETTDPTYSSDVNAPNKTRLKETTDPTYSSDVNGSMEEKVTMVISIFSTIFIAVALVCTGIVIYIWKRVFNFSSGSSPAVQFNIQSNAAEEIEIAEENHVYDSIIYTGYQTFQPTTSEDLTEPINSNATSISDLSIQPETSESLTESIPTSIADQTPKTTEGLTITINGTSTRIADQTETDPVYVNMACQTIQPKSSECLIESIYKIPTNNAVRIFQPKPSESQTATISLTSTCVADQTLNDSKCPTETDPVYINMACQTE</sequence>
<proteinExistence type="predicted"/>
<feature type="compositionally biased region" description="Polar residues" evidence="1">
    <location>
        <begin position="119"/>
        <end position="130"/>
    </location>
</feature>
<dbReference type="RefSeq" id="XP_055893390.1">
    <property type="nucleotide sequence ID" value="XM_056037415.1"/>
</dbReference>
<keyword evidence="2" id="KW-0812">Transmembrane</keyword>
<feature type="region of interest" description="Disordered" evidence="1">
    <location>
        <begin position="54"/>
        <end position="184"/>
    </location>
</feature>
<keyword evidence="2" id="KW-1133">Transmembrane helix</keyword>
<name>A0A9W3B1Q0_BIOGL</name>
<reference evidence="4" key="1">
    <citation type="submission" date="2025-08" db="UniProtKB">
        <authorList>
            <consortium name="RefSeq"/>
        </authorList>
    </citation>
    <scope>IDENTIFICATION</scope>
</reference>
<protein>
    <submittedName>
        <fullName evidence="4">Mucin-2-like isoform X1</fullName>
    </submittedName>
</protein>
<dbReference type="GeneID" id="129927635"/>
<evidence type="ECO:0000256" key="2">
    <source>
        <dbReference type="SAM" id="Phobius"/>
    </source>
</evidence>
<organism evidence="3 4">
    <name type="scientific">Biomphalaria glabrata</name>
    <name type="common">Bloodfluke planorb</name>
    <name type="synonym">Freshwater snail</name>
    <dbReference type="NCBI Taxonomy" id="6526"/>
    <lineage>
        <taxon>Eukaryota</taxon>
        <taxon>Metazoa</taxon>
        <taxon>Spiralia</taxon>
        <taxon>Lophotrochozoa</taxon>
        <taxon>Mollusca</taxon>
        <taxon>Gastropoda</taxon>
        <taxon>Heterobranchia</taxon>
        <taxon>Euthyneura</taxon>
        <taxon>Panpulmonata</taxon>
        <taxon>Hygrophila</taxon>
        <taxon>Lymnaeoidea</taxon>
        <taxon>Planorbidae</taxon>
        <taxon>Biomphalaria</taxon>
    </lineage>
</organism>
<feature type="compositionally biased region" description="Polar residues" evidence="1">
    <location>
        <begin position="55"/>
        <end position="72"/>
    </location>
</feature>
<gene>
    <name evidence="4" type="primary">LOC129927635</name>
</gene>
<accession>A0A9W3B1Q0</accession>
<feature type="compositionally biased region" description="Polar residues" evidence="1">
    <location>
        <begin position="159"/>
        <end position="170"/>
    </location>
</feature>
<dbReference type="AlphaFoldDB" id="A0A9W3B1Q0"/>
<evidence type="ECO:0000313" key="4">
    <source>
        <dbReference type="RefSeq" id="XP_055893390.1"/>
    </source>
</evidence>
<evidence type="ECO:0000256" key="1">
    <source>
        <dbReference type="SAM" id="MobiDB-lite"/>
    </source>
</evidence>
<keyword evidence="2" id="KW-0472">Membrane</keyword>
<keyword evidence="3" id="KW-1185">Reference proteome</keyword>
<feature type="compositionally biased region" description="Polar residues" evidence="1">
    <location>
        <begin position="139"/>
        <end position="150"/>
    </location>
</feature>
<evidence type="ECO:0000313" key="3">
    <source>
        <dbReference type="Proteomes" id="UP001165740"/>
    </source>
</evidence>
<feature type="compositionally biased region" description="Polar residues" evidence="1">
    <location>
        <begin position="83"/>
        <end position="110"/>
    </location>
</feature>
<feature type="transmembrane region" description="Helical" evidence="2">
    <location>
        <begin position="197"/>
        <end position="220"/>
    </location>
</feature>
<dbReference type="OrthoDB" id="6182601at2759"/>
<dbReference type="Proteomes" id="UP001165740">
    <property type="component" value="Chromosome 8"/>
</dbReference>